<accession>A0A1J1LIM4</accession>
<dbReference type="STRING" id="671072.PL9214430319"/>
<dbReference type="AlphaFoldDB" id="A0A1J1LIM4"/>
<dbReference type="Proteomes" id="UP000184315">
    <property type="component" value="Unassembled WGS sequence"/>
</dbReference>
<gene>
    <name evidence="1" type="ORF">PL9214430319</name>
</gene>
<sequence length="159" mass="18152">MNHTLETLNPSLNTSTSWKIKLLYDGECPLCLREVNFLQKRDAGRGLIAFVNISDINYRPEDHGGISFEAAMGRIHGLLPDGTIIQNLEVFYQIYQLLGLGWIYAPTRWPLIGAVMNTLYEIWADWRLKLTGRPNLATLVKLRQDSLTSETPSECRCQR</sequence>
<dbReference type="RefSeq" id="WP_072719081.1">
    <property type="nucleotide sequence ID" value="NZ_LN889796.1"/>
</dbReference>
<dbReference type="GO" id="GO:0015035">
    <property type="term" value="F:protein-disulfide reductase activity"/>
    <property type="evidence" value="ECO:0007669"/>
    <property type="project" value="InterPro"/>
</dbReference>
<dbReference type="PANTHER" id="PTHR34290:SF2">
    <property type="entry name" value="OS04G0668800 PROTEIN"/>
    <property type="match status" value="1"/>
</dbReference>
<protein>
    <recommendedName>
        <fullName evidence="3">Thiol-disulfide oxidoreductase</fullName>
    </recommendedName>
</protein>
<organism evidence="1 2">
    <name type="scientific">Planktothrix tepida PCC 9214</name>
    <dbReference type="NCBI Taxonomy" id="671072"/>
    <lineage>
        <taxon>Bacteria</taxon>
        <taxon>Bacillati</taxon>
        <taxon>Cyanobacteriota</taxon>
        <taxon>Cyanophyceae</taxon>
        <taxon>Oscillatoriophycideae</taxon>
        <taxon>Oscillatoriales</taxon>
        <taxon>Microcoleaceae</taxon>
        <taxon>Planktothrix</taxon>
    </lineage>
</organism>
<evidence type="ECO:0000313" key="2">
    <source>
        <dbReference type="Proteomes" id="UP000184315"/>
    </source>
</evidence>
<dbReference type="Pfam" id="PF04134">
    <property type="entry name" value="DCC1-like"/>
    <property type="match status" value="1"/>
</dbReference>
<proteinExistence type="predicted"/>
<dbReference type="PANTHER" id="PTHR34290">
    <property type="entry name" value="SI:CH73-390P7.2"/>
    <property type="match status" value="1"/>
</dbReference>
<dbReference type="InterPro" id="IPR007263">
    <property type="entry name" value="DCC1-like"/>
</dbReference>
<name>A0A1J1LIM4_9CYAN</name>
<evidence type="ECO:0008006" key="3">
    <source>
        <dbReference type="Google" id="ProtNLM"/>
    </source>
</evidence>
<dbReference type="InterPro" id="IPR044691">
    <property type="entry name" value="DCC1_Trx"/>
</dbReference>
<dbReference type="OrthoDB" id="5294764at2"/>
<evidence type="ECO:0000313" key="1">
    <source>
        <dbReference type="EMBL" id="CUR32347.1"/>
    </source>
</evidence>
<dbReference type="EMBL" id="CZDF01000148">
    <property type="protein sequence ID" value="CUR32347.1"/>
    <property type="molecule type" value="Genomic_DNA"/>
</dbReference>
<reference evidence="2" key="1">
    <citation type="submission" date="2015-10" db="EMBL/GenBank/DDBJ databases">
        <authorList>
            <person name="Regsiter A."/>
            <person name="william w."/>
        </authorList>
    </citation>
    <scope>NUCLEOTIDE SEQUENCE [LARGE SCALE GENOMIC DNA]</scope>
</reference>
<keyword evidence="2" id="KW-1185">Reference proteome</keyword>